<keyword evidence="3" id="KW-1185">Reference proteome</keyword>
<dbReference type="Pfam" id="PF15599">
    <property type="entry name" value="Imm63"/>
    <property type="match status" value="1"/>
</dbReference>
<evidence type="ECO:0000259" key="1">
    <source>
        <dbReference type="Pfam" id="PF15599"/>
    </source>
</evidence>
<feature type="domain" description="Immunity protein 63" evidence="1">
    <location>
        <begin position="16"/>
        <end position="59"/>
    </location>
</feature>
<name>A0ABW5BIM7_9PROT</name>
<evidence type="ECO:0000313" key="2">
    <source>
        <dbReference type="EMBL" id="MFD2205993.1"/>
    </source>
</evidence>
<protein>
    <submittedName>
        <fullName evidence="2">Imm63 family immunity protein</fullName>
    </submittedName>
</protein>
<organism evidence="2 3">
    <name type="scientific">Kiloniella antarctica</name>
    <dbReference type="NCBI Taxonomy" id="1550907"/>
    <lineage>
        <taxon>Bacteria</taxon>
        <taxon>Pseudomonadati</taxon>
        <taxon>Pseudomonadota</taxon>
        <taxon>Alphaproteobacteria</taxon>
        <taxon>Rhodospirillales</taxon>
        <taxon>Kiloniellaceae</taxon>
        <taxon>Kiloniella</taxon>
    </lineage>
</organism>
<gene>
    <name evidence="2" type="ORF">ACFSKO_10235</name>
</gene>
<comment type="caution">
    <text evidence="2">The sequence shown here is derived from an EMBL/GenBank/DDBJ whole genome shotgun (WGS) entry which is preliminary data.</text>
</comment>
<proteinExistence type="predicted"/>
<reference evidence="3" key="1">
    <citation type="journal article" date="2019" name="Int. J. Syst. Evol. Microbiol.">
        <title>The Global Catalogue of Microorganisms (GCM) 10K type strain sequencing project: providing services to taxonomists for standard genome sequencing and annotation.</title>
        <authorList>
            <consortium name="The Broad Institute Genomics Platform"/>
            <consortium name="The Broad Institute Genome Sequencing Center for Infectious Disease"/>
            <person name="Wu L."/>
            <person name="Ma J."/>
        </authorList>
    </citation>
    <scope>NUCLEOTIDE SEQUENCE [LARGE SCALE GENOMIC DNA]</scope>
    <source>
        <strain evidence="3">CGMCC 4.7192</strain>
    </source>
</reference>
<dbReference type="InterPro" id="IPR028952">
    <property type="entry name" value="Imm63"/>
</dbReference>
<accession>A0ABW5BIM7</accession>
<dbReference type="EMBL" id="JBHUII010000004">
    <property type="protein sequence ID" value="MFD2205993.1"/>
    <property type="molecule type" value="Genomic_DNA"/>
</dbReference>
<sequence length="74" mass="8714">MLAGFYCFPNLVSSDVSELATKWELENRIENQDARRGWFKKELELLNLIKSEWANKRESDQLVILSKHPFDDSI</sequence>
<evidence type="ECO:0000313" key="3">
    <source>
        <dbReference type="Proteomes" id="UP001597294"/>
    </source>
</evidence>
<dbReference type="RefSeq" id="WP_380251144.1">
    <property type="nucleotide sequence ID" value="NZ_JBHUII010000004.1"/>
</dbReference>
<dbReference type="Proteomes" id="UP001597294">
    <property type="component" value="Unassembled WGS sequence"/>
</dbReference>